<comment type="caution">
    <text evidence="1">The sequence shown here is derived from an EMBL/GenBank/DDBJ whole genome shotgun (WGS) entry which is preliminary data.</text>
</comment>
<gene>
    <name evidence="1" type="ORF">Nepgr_025720</name>
</gene>
<proteinExistence type="predicted"/>
<sequence>MELLPRKDSLLRGHRGVSNVTKIVCFKTKPISGRRSRGRGSRRVVRDGILWSSGRHGTRVGRLEAPSASSACGRWAF</sequence>
<protein>
    <submittedName>
        <fullName evidence="1">Uncharacterized protein</fullName>
    </submittedName>
</protein>
<keyword evidence="2" id="KW-1185">Reference proteome</keyword>
<name>A0AAD3XZS1_NEPGR</name>
<reference evidence="1" key="1">
    <citation type="submission" date="2023-05" db="EMBL/GenBank/DDBJ databases">
        <title>Nepenthes gracilis genome sequencing.</title>
        <authorList>
            <person name="Fukushima K."/>
        </authorList>
    </citation>
    <scope>NUCLEOTIDE SEQUENCE</scope>
    <source>
        <strain evidence="1">SING2019-196</strain>
    </source>
</reference>
<dbReference type="Proteomes" id="UP001279734">
    <property type="component" value="Unassembled WGS sequence"/>
</dbReference>
<dbReference type="AlphaFoldDB" id="A0AAD3XZS1"/>
<evidence type="ECO:0000313" key="1">
    <source>
        <dbReference type="EMBL" id="GMH23877.1"/>
    </source>
</evidence>
<evidence type="ECO:0000313" key="2">
    <source>
        <dbReference type="Proteomes" id="UP001279734"/>
    </source>
</evidence>
<organism evidence="1 2">
    <name type="scientific">Nepenthes gracilis</name>
    <name type="common">Slender pitcher plant</name>
    <dbReference type="NCBI Taxonomy" id="150966"/>
    <lineage>
        <taxon>Eukaryota</taxon>
        <taxon>Viridiplantae</taxon>
        <taxon>Streptophyta</taxon>
        <taxon>Embryophyta</taxon>
        <taxon>Tracheophyta</taxon>
        <taxon>Spermatophyta</taxon>
        <taxon>Magnoliopsida</taxon>
        <taxon>eudicotyledons</taxon>
        <taxon>Gunneridae</taxon>
        <taxon>Pentapetalae</taxon>
        <taxon>Caryophyllales</taxon>
        <taxon>Nepenthaceae</taxon>
        <taxon>Nepenthes</taxon>
    </lineage>
</organism>
<dbReference type="EMBL" id="BSYO01000027">
    <property type="protein sequence ID" value="GMH23877.1"/>
    <property type="molecule type" value="Genomic_DNA"/>
</dbReference>
<accession>A0AAD3XZS1</accession>